<gene>
    <name evidence="2" type="ORF">HELGO_WM7179</name>
</gene>
<proteinExistence type="predicted"/>
<protein>
    <recommendedName>
        <fullName evidence="1">Dinitrogenase iron-molybdenum cofactor biosynthesis domain-containing protein</fullName>
    </recommendedName>
</protein>
<dbReference type="InterPro" id="IPR036105">
    <property type="entry name" value="DiNase_FeMo-co_biosyn_sf"/>
</dbReference>
<dbReference type="Pfam" id="PF02579">
    <property type="entry name" value="Nitro_FeMo-Co"/>
    <property type="match status" value="1"/>
</dbReference>
<evidence type="ECO:0000259" key="1">
    <source>
        <dbReference type="Pfam" id="PF02579"/>
    </source>
</evidence>
<dbReference type="EMBL" id="CACVAX010000044">
    <property type="protein sequence ID" value="CAA6815940.1"/>
    <property type="molecule type" value="Genomic_DNA"/>
</dbReference>
<dbReference type="SUPFAM" id="SSF53146">
    <property type="entry name" value="Nitrogenase accessory factor-like"/>
    <property type="match status" value="1"/>
</dbReference>
<dbReference type="Gene3D" id="3.30.420.130">
    <property type="entry name" value="Dinitrogenase iron-molybdenum cofactor biosynthesis domain"/>
    <property type="match status" value="1"/>
</dbReference>
<organism evidence="2">
    <name type="scientific">uncultured Sulfurovum sp</name>
    <dbReference type="NCBI Taxonomy" id="269237"/>
    <lineage>
        <taxon>Bacteria</taxon>
        <taxon>Pseudomonadati</taxon>
        <taxon>Campylobacterota</taxon>
        <taxon>Epsilonproteobacteria</taxon>
        <taxon>Campylobacterales</taxon>
        <taxon>Sulfurovaceae</taxon>
        <taxon>Sulfurovum</taxon>
        <taxon>environmental samples</taxon>
    </lineage>
</organism>
<evidence type="ECO:0000313" key="2">
    <source>
        <dbReference type="EMBL" id="CAA6815940.1"/>
    </source>
</evidence>
<feature type="domain" description="Dinitrogenase iron-molybdenum cofactor biosynthesis" evidence="1">
    <location>
        <begin position="13"/>
        <end position="98"/>
    </location>
</feature>
<dbReference type="PANTHER" id="PTHR42983">
    <property type="entry name" value="DINITROGENASE IRON-MOLYBDENUM COFACTOR PROTEIN-RELATED"/>
    <property type="match status" value="1"/>
</dbReference>
<dbReference type="InterPro" id="IPR003731">
    <property type="entry name" value="Di-Nase_FeMo-co_biosynth"/>
</dbReference>
<dbReference type="AlphaFoldDB" id="A0A6S6SYX3"/>
<reference evidence="2" key="1">
    <citation type="submission" date="2020-01" db="EMBL/GenBank/DDBJ databases">
        <authorList>
            <person name="Meier V. D."/>
            <person name="Meier V D."/>
        </authorList>
    </citation>
    <scope>NUCLEOTIDE SEQUENCE</scope>
    <source>
        <strain evidence="2">HLG_WM_MAG_04</strain>
    </source>
</reference>
<accession>A0A6S6SYX3</accession>
<name>A0A6S6SYX3_9BACT</name>
<sequence>MKIALPIKMNNSNSAIAPLFGKAKWFAIIDNDTLTIVANPAHGGGAVIDWLASIHVDTIILQEMGMNPYRKVQAYGNIKLYHIGFERVLLQDVLEKFKNNALTLLDEEEMAKVIAHHEKKHPAHDHHH</sequence>
<dbReference type="PANTHER" id="PTHR42983:SF1">
    <property type="entry name" value="IRON-MOLYBDENUM PROTEIN"/>
    <property type="match status" value="1"/>
</dbReference>